<organism evidence="1 2">
    <name type="scientific">Prochlorococcus marinus (strain NATL1A)</name>
    <dbReference type="NCBI Taxonomy" id="167555"/>
    <lineage>
        <taxon>Bacteria</taxon>
        <taxon>Bacillati</taxon>
        <taxon>Cyanobacteriota</taxon>
        <taxon>Cyanophyceae</taxon>
        <taxon>Synechococcales</taxon>
        <taxon>Prochlorococcaceae</taxon>
        <taxon>Prochlorococcus</taxon>
    </lineage>
</organism>
<dbReference type="AlphaFoldDB" id="A2C2Z6"/>
<dbReference type="HOGENOM" id="CLU_186893_0_0_3"/>
<name>A2C2Z6_PROM1</name>
<gene>
    <name evidence="1" type="ordered locus">NATL1_12981</name>
</gene>
<dbReference type="KEGG" id="pme:NATL1_12981"/>
<dbReference type="Proteomes" id="UP000002592">
    <property type="component" value="Chromosome"/>
</dbReference>
<evidence type="ECO:0000313" key="2">
    <source>
        <dbReference type="Proteomes" id="UP000002592"/>
    </source>
</evidence>
<accession>A2C2Z6</accession>
<protein>
    <submittedName>
        <fullName evidence="1">Uncharacterized protein</fullName>
    </submittedName>
</protein>
<proteinExistence type="predicted"/>
<dbReference type="EMBL" id="CP000553">
    <property type="protein sequence ID" value="ABM75856.1"/>
    <property type="molecule type" value="Genomic_DNA"/>
</dbReference>
<sequence>MTTEAAEKAARLVLSQLSERLSFSKHPSNNDEEMECLQFGICSYQVQPQRVNF</sequence>
<evidence type="ECO:0000313" key="1">
    <source>
        <dbReference type="EMBL" id="ABM75856.1"/>
    </source>
</evidence>
<dbReference type="eggNOG" id="ENOG50322GW">
    <property type="taxonomic scope" value="Bacteria"/>
</dbReference>
<reference evidence="2" key="1">
    <citation type="journal article" date="2007" name="PLoS Genet.">
        <title>Patterns and implications of gene gain and loss in the evolution of Prochlorococcus.</title>
        <authorList>
            <person name="Kettler G.C."/>
            <person name="Martiny A.C."/>
            <person name="Huang K."/>
            <person name="Zucker J."/>
            <person name="Coleman M.L."/>
            <person name="Rodrigue S."/>
            <person name="Chen F."/>
            <person name="Lapidus A."/>
            <person name="Ferriera S."/>
            <person name="Johnson J."/>
            <person name="Steglich C."/>
            <person name="Church G.M."/>
            <person name="Richardson P."/>
            <person name="Chisholm S.W."/>
        </authorList>
    </citation>
    <scope>NUCLEOTIDE SEQUENCE [LARGE SCALE GENOMIC DNA]</scope>
    <source>
        <strain evidence="2">NATL1A</strain>
    </source>
</reference>